<reference evidence="1" key="2">
    <citation type="submission" date="2021-03" db="UniProtKB">
        <authorList>
            <consortium name="EnsemblPlants"/>
        </authorList>
    </citation>
    <scope>IDENTIFICATION</scope>
</reference>
<name>A0A803MMN3_CHEQI</name>
<dbReference type="Pfam" id="PF05553">
    <property type="entry name" value="DUF761"/>
    <property type="match status" value="1"/>
</dbReference>
<reference evidence="1" key="1">
    <citation type="journal article" date="2017" name="Nature">
        <title>The genome of Chenopodium quinoa.</title>
        <authorList>
            <person name="Jarvis D.E."/>
            <person name="Ho Y.S."/>
            <person name="Lightfoot D.J."/>
            <person name="Schmoeckel S.M."/>
            <person name="Li B."/>
            <person name="Borm T.J.A."/>
            <person name="Ohyanagi H."/>
            <person name="Mineta K."/>
            <person name="Michell C.T."/>
            <person name="Saber N."/>
            <person name="Kharbatia N.M."/>
            <person name="Rupper R.R."/>
            <person name="Sharp A.R."/>
            <person name="Dally N."/>
            <person name="Boughton B.A."/>
            <person name="Woo Y.H."/>
            <person name="Gao G."/>
            <person name="Schijlen E.G.W.M."/>
            <person name="Guo X."/>
            <person name="Momin A.A."/>
            <person name="Negrao S."/>
            <person name="Al-Babili S."/>
            <person name="Gehring C."/>
            <person name="Roessner U."/>
            <person name="Jung C."/>
            <person name="Murphy K."/>
            <person name="Arold S.T."/>
            <person name="Gojobori T."/>
            <person name="van der Linden C.G."/>
            <person name="van Loo E.N."/>
            <person name="Jellen E.N."/>
            <person name="Maughan P.J."/>
            <person name="Tester M."/>
        </authorList>
    </citation>
    <scope>NUCLEOTIDE SEQUENCE [LARGE SCALE GENOMIC DNA]</scope>
    <source>
        <strain evidence="1">cv. PI 614886</strain>
    </source>
</reference>
<protein>
    <submittedName>
        <fullName evidence="1">Uncharacterized protein</fullName>
    </submittedName>
</protein>
<accession>A0A803MMN3</accession>
<dbReference type="PANTHER" id="PTHR33265:SF6">
    <property type="entry name" value="OS01G0930500 PROTEIN"/>
    <property type="match status" value="1"/>
</dbReference>
<sequence>MNPPNVLDELESQEGEIGHVDETNGAIVLVPKTPEYSFNLHLDGIDQTPEEICSPLISPFPIKISDYLSEDENDGGNLQVDYEAEEFIKKFYDQLRAQSRVQLLQY</sequence>
<dbReference type="EnsemblPlants" id="AUR62032534-RA">
    <property type="protein sequence ID" value="AUR62032534-RA:cds"/>
    <property type="gene ID" value="AUR62032534"/>
</dbReference>
<proteinExistence type="predicted"/>
<dbReference type="InterPro" id="IPR008480">
    <property type="entry name" value="DUF761_pln"/>
</dbReference>
<dbReference type="Gramene" id="AUR62032534-RA">
    <property type="protein sequence ID" value="AUR62032534-RA:cds"/>
    <property type="gene ID" value="AUR62032534"/>
</dbReference>
<evidence type="ECO:0000313" key="1">
    <source>
        <dbReference type="EnsemblPlants" id="AUR62032534-RA:cds"/>
    </source>
</evidence>
<keyword evidence="2" id="KW-1185">Reference proteome</keyword>
<dbReference type="Proteomes" id="UP000596660">
    <property type="component" value="Unplaced"/>
</dbReference>
<dbReference type="PANTHER" id="PTHR33265">
    <property type="entry name" value="AVR9/CF-9 RAPIDLY ELICITED PROTEIN-RELATED"/>
    <property type="match status" value="1"/>
</dbReference>
<dbReference type="AlphaFoldDB" id="A0A803MMN3"/>
<evidence type="ECO:0000313" key="2">
    <source>
        <dbReference type="Proteomes" id="UP000596660"/>
    </source>
</evidence>
<organism evidence="1 2">
    <name type="scientific">Chenopodium quinoa</name>
    <name type="common">Quinoa</name>
    <dbReference type="NCBI Taxonomy" id="63459"/>
    <lineage>
        <taxon>Eukaryota</taxon>
        <taxon>Viridiplantae</taxon>
        <taxon>Streptophyta</taxon>
        <taxon>Embryophyta</taxon>
        <taxon>Tracheophyta</taxon>
        <taxon>Spermatophyta</taxon>
        <taxon>Magnoliopsida</taxon>
        <taxon>eudicotyledons</taxon>
        <taxon>Gunneridae</taxon>
        <taxon>Pentapetalae</taxon>
        <taxon>Caryophyllales</taxon>
        <taxon>Chenopodiaceae</taxon>
        <taxon>Chenopodioideae</taxon>
        <taxon>Atripliceae</taxon>
        <taxon>Chenopodium</taxon>
    </lineage>
</organism>